<comment type="caution">
    <text evidence="7">The sequence shown here is derived from an EMBL/GenBank/DDBJ whole genome shotgun (WGS) entry which is preliminary data.</text>
</comment>
<dbReference type="EMBL" id="SNXY01000008">
    <property type="protein sequence ID" value="TDP84356.1"/>
    <property type="molecule type" value="Genomic_DNA"/>
</dbReference>
<feature type="binding site" evidence="6">
    <location>
        <position position="76"/>
    </location>
    <ligand>
        <name>S-adenosyl-L-methionine</name>
        <dbReference type="ChEBI" id="CHEBI:59789"/>
    </ligand>
</feature>
<dbReference type="GO" id="GO:0070043">
    <property type="term" value="F:rRNA (guanine-N7-)-methyltransferase activity"/>
    <property type="evidence" value="ECO:0007669"/>
    <property type="project" value="UniProtKB-UniRule"/>
</dbReference>
<keyword evidence="1 6" id="KW-0963">Cytoplasm</keyword>
<dbReference type="GO" id="GO:0005829">
    <property type="term" value="C:cytosol"/>
    <property type="evidence" value="ECO:0007669"/>
    <property type="project" value="TreeGrafter"/>
</dbReference>
<keyword evidence="3 6" id="KW-0489">Methyltransferase</keyword>
<dbReference type="Proteomes" id="UP000294547">
    <property type="component" value="Unassembled WGS sequence"/>
</dbReference>
<reference evidence="7 8" key="1">
    <citation type="submission" date="2019-03" db="EMBL/GenBank/DDBJ databases">
        <title>Genomic Encyclopedia of Type Strains, Phase IV (KMG-IV): sequencing the most valuable type-strain genomes for metagenomic binning, comparative biology and taxonomic classification.</title>
        <authorList>
            <person name="Goeker M."/>
        </authorList>
    </citation>
    <scope>NUCLEOTIDE SEQUENCE [LARGE SCALE GENOMIC DNA]</scope>
    <source>
        <strain evidence="7 8">DSM 102969</strain>
    </source>
</reference>
<dbReference type="SUPFAM" id="SSF53335">
    <property type="entry name" value="S-adenosyl-L-methionine-dependent methyltransferases"/>
    <property type="match status" value="1"/>
</dbReference>
<dbReference type="PANTHER" id="PTHR31760:SF0">
    <property type="entry name" value="S-ADENOSYL-L-METHIONINE-DEPENDENT METHYLTRANSFERASES SUPERFAMILY PROTEIN"/>
    <property type="match status" value="1"/>
</dbReference>
<comment type="similarity">
    <text evidence="6">Belongs to the methyltransferase superfamily. RNA methyltransferase RsmG family.</text>
</comment>
<evidence type="ECO:0000256" key="3">
    <source>
        <dbReference type="ARBA" id="ARBA00022603"/>
    </source>
</evidence>
<keyword evidence="2 6" id="KW-0698">rRNA processing</keyword>
<evidence type="ECO:0000313" key="8">
    <source>
        <dbReference type="Proteomes" id="UP000294547"/>
    </source>
</evidence>
<dbReference type="InterPro" id="IPR029063">
    <property type="entry name" value="SAM-dependent_MTases_sf"/>
</dbReference>
<gene>
    <name evidence="6" type="primary">rsmG</name>
    <name evidence="7" type="ORF">EDD54_2963</name>
</gene>
<dbReference type="HAMAP" id="MF_00074">
    <property type="entry name" value="16SrRNA_methyltr_G"/>
    <property type="match status" value="1"/>
</dbReference>
<evidence type="ECO:0000256" key="1">
    <source>
        <dbReference type="ARBA" id="ARBA00022490"/>
    </source>
</evidence>
<evidence type="ECO:0000256" key="6">
    <source>
        <dbReference type="HAMAP-Rule" id="MF_00074"/>
    </source>
</evidence>
<dbReference type="Pfam" id="PF02527">
    <property type="entry name" value="GidB"/>
    <property type="match status" value="1"/>
</dbReference>
<feature type="binding site" evidence="6">
    <location>
        <position position="81"/>
    </location>
    <ligand>
        <name>S-adenosyl-L-methionine</name>
        <dbReference type="ChEBI" id="CHEBI:59789"/>
    </ligand>
</feature>
<dbReference type="InterPro" id="IPR003682">
    <property type="entry name" value="rRNA_ssu_MeTfrase_G"/>
</dbReference>
<dbReference type="EC" id="2.1.1.170" evidence="6"/>
<evidence type="ECO:0000256" key="5">
    <source>
        <dbReference type="ARBA" id="ARBA00022691"/>
    </source>
</evidence>
<comment type="catalytic activity">
    <reaction evidence="6">
        <text>guanosine(527) in 16S rRNA + S-adenosyl-L-methionine = N(7)-methylguanosine(527) in 16S rRNA + S-adenosyl-L-homocysteine</text>
        <dbReference type="Rhea" id="RHEA:42732"/>
        <dbReference type="Rhea" id="RHEA-COMP:10209"/>
        <dbReference type="Rhea" id="RHEA-COMP:10210"/>
        <dbReference type="ChEBI" id="CHEBI:57856"/>
        <dbReference type="ChEBI" id="CHEBI:59789"/>
        <dbReference type="ChEBI" id="CHEBI:74269"/>
        <dbReference type="ChEBI" id="CHEBI:74480"/>
        <dbReference type="EC" id="2.1.1.170"/>
    </reaction>
</comment>
<keyword evidence="4 6" id="KW-0808">Transferase</keyword>
<dbReference type="RefSeq" id="WP_126541872.1">
    <property type="nucleotide sequence ID" value="NZ_BSPM01000002.1"/>
</dbReference>
<dbReference type="OrthoDB" id="9808773at2"/>
<feature type="binding site" evidence="6">
    <location>
        <begin position="129"/>
        <end position="130"/>
    </location>
    <ligand>
        <name>S-adenosyl-L-methionine</name>
        <dbReference type="ChEBI" id="CHEBI:59789"/>
    </ligand>
</feature>
<dbReference type="PIRSF" id="PIRSF003078">
    <property type="entry name" value="GidB"/>
    <property type="match status" value="1"/>
</dbReference>
<dbReference type="PANTHER" id="PTHR31760">
    <property type="entry name" value="S-ADENOSYL-L-METHIONINE-DEPENDENT METHYLTRANSFERASES SUPERFAMILY PROTEIN"/>
    <property type="match status" value="1"/>
</dbReference>
<protein>
    <recommendedName>
        <fullName evidence="6">Ribosomal RNA small subunit methyltransferase G</fullName>
        <ecNumber evidence="6">2.1.1.170</ecNumber>
    </recommendedName>
    <alternativeName>
        <fullName evidence="6">16S rRNA 7-methylguanosine methyltransferase</fullName>
        <shortName evidence="6">16S rRNA m7G methyltransferase</shortName>
    </alternativeName>
</protein>
<feature type="binding site" evidence="6">
    <location>
        <position position="149"/>
    </location>
    <ligand>
        <name>S-adenosyl-L-methionine</name>
        <dbReference type="ChEBI" id="CHEBI:59789"/>
    </ligand>
</feature>
<organism evidence="7 8">
    <name type="scientific">Oharaeibacter diazotrophicus</name>
    <dbReference type="NCBI Taxonomy" id="1920512"/>
    <lineage>
        <taxon>Bacteria</taxon>
        <taxon>Pseudomonadati</taxon>
        <taxon>Pseudomonadota</taxon>
        <taxon>Alphaproteobacteria</taxon>
        <taxon>Hyphomicrobiales</taxon>
        <taxon>Pleomorphomonadaceae</taxon>
        <taxon>Oharaeibacter</taxon>
    </lineage>
</organism>
<evidence type="ECO:0000256" key="2">
    <source>
        <dbReference type="ARBA" id="ARBA00022552"/>
    </source>
</evidence>
<sequence>MAKPLTEGPEAVEAVWPLTAAARERLTRYVALLASWQAAKNLVAPSTLPVVWSRHVADSAQALAAVPDAKRWLDIGSGAGFPGLVTASLLAETPGAKVTLVEANGRKVAFLRTVIRELGLPATVLAERIERLAGSAGAGIGPVDAVSARALAPLGALYGYAAPWLTTGSVGVFHKGQDFGSEVNETSQSWTADLVERQSRIDPGGRIVVVRDLKPR</sequence>
<evidence type="ECO:0000313" key="7">
    <source>
        <dbReference type="EMBL" id="TDP84356.1"/>
    </source>
</evidence>
<evidence type="ECO:0000256" key="4">
    <source>
        <dbReference type="ARBA" id="ARBA00022679"/>
    </source>
</evidence>
<accession>A0A4R6RFB6</accession>
<keyword evidence="8" id="KW-1185">Reference proteome</keyword>
<proteinExistence type="inferred from homology"/>
<dbReference type="Gene3D" id="3.40.50.150">
    <property type="entry name" value="Vaccinia Virus protein VP39"/>
    <property type="match status" value="1"/>
</dbReference>
<comment type="subcellular location">
    <subcellularLocation>
        <location evidence="6">Cytoplasm</location>
    </subcellularLocation>
</comment>
<dbReference type="AlphaFoldDB" id="A0A4R6RFB6"/>
<comment type="caution">
    <text evidence="6">Lacks conserved residue(s) required for the propagation of feature annotation.</text>
</comment>
<name>A0A4R6RFB6_9HYPH</name>
<comment type="function">
    <text evidence="6">Specifically methylates the N7 position of guanine in position 527 of 16S rRNA.</text>
</comment>
<dbReference type="NCBIfam" id="TIGR00138">
    <property type="entry name" value="rsmG_gidB"/>
    <property type="match status" value="1"/>
</dbReference>
<keyword evidence="5 6" id="KW-0949">S-adenosyl-L-methionine</keyword>